<dbReference type="GeneID" id="43350069"/>
<dbReference type="InterPro" id="IPR004437">
    <property type="entry name" value="ParB/RepB/Spo0J"/>
</dbReference>
<evidence type="ECO:0000313" key="6">
    <source>
        <dbReference type="Proteomes" id="UP000005156"/>
    </source>
</evidence>
<dbReference type="AlphaFoldDB" id="F3QNX7"/>
<feature type="compositionally biased region" description="Acidic residues" evidence="3">
    <location>
        <begin position="305"/>
        <end position="324"/>
    </location>
</feature>
<evidence type="ECO:0000313" key="5">
    <source>
        <dbReference type="EMBL" id="EGG50404.1"/>
    </source>
</evidence>
<dbReference type="GO" id="GO:0005694">
    <property type="term" value="C:chromosome"/>
    <property type="evidence" value="ECO:0007669"/>
    <property type="project" value="TreeGrafter"/>
</dbReference>
<dbReference type="EMBL" id="AFBP01000098">
    <property type="protein sequence ID" value="EGG50404.1"/>
    <property type="molecule type" value="Genomic_DNA"/>
</dbReference>
<keyword evidence="6" id="KW-1185">Reference proteome</keyword>
<organism evidence="5 6">
    <name type="scientific">Parasutterella excrementihominis YIT 11859</name>
    <dbReference type="NCBI Taxonomy" id="762966"/>
    <lineage>
        <taxon>Bacteria</taxon>
        <taxon>Pseudomonadati</taxon>
        <taxon>Pseudomonadota</taxon>
        <taxon>Betaproteobacteria</taxon>
        <taxon>Burkholderiales</taxon>
        <taxon>Sutterellaceae</taxon>
        <taxon>Parasutterella</taxon>
    </lineage>
</organism>
<dbReference type="SUPFAM" id="SSF50037">
    <property type="entry name" value="C-terminal domain of transcriptional repressors"/>
    <property type="match status" value="1"/>
</dbReference>
<name>F3QNX7_9BURK</name>
<evidence type="ECO:0000259" key="4">
    <source>
        <dbReference type="SMART" id="SM00470"/>
    </source>
</evidence>
<protein>
    <submittedName>
        <fullName evidence="5">ParB-like protein</fullName>
    </submittedName>
</protein>
<dbReference type="SMART" id="SM00470">
    <property type="entry name" value="ParB"/>
    <property type="match status" value="1"/>
</dbReference>
<dbReference type="InterPro" id="IPR036086">
    <property type="entry name" value="ParB/Sulfiredoxin_sf"/>
</dbReference>
<dbReference type="InterPro" id="IPR050336">
    <property type="entry name" value="Chromosome_partition/occlusion"/>
</dbReference>
<dbReference type="GO" id="GO:0003677">
    <property type="term" value="F:DNA binding"/>
    <property type="evidence" value="ECO:0007669"/>
    <property type="project" value="UniProtKB-KW"/>
</dbReference>
<dbReference type="Proteomes" id="UP000005156">
    <property type="component" value="Unassembled WGS sequence"/>
</dbReference>
<dbReference type="GO" id="GO:0045892">
    <property type="term" value="P:negative regulation of DNA-templated transcription"/>
    <property type="evidence" value="ECO:0007669"/>
    <property type="project" value="InterPro"/>
</dbReference>
<dbReference type="Gene3D" id="1.10.10.2830">
    <property type="match status" value="1"/>
</dbReference>
<dbReference type="OrthoDB" id="9796891at2"/>
<evidence type="ECO:0000256" key="3">
    <source>
        <dbReference type="SAM" id="MobiDB-lite"/>
    </source>
</evidence>
<dbReference type="eggNOG" id="COG1475">
    <property type="taxonomic scope" value="Bacteria"/>
</dbReference>
<dbReference type="Gene3D" id="2.30.30.150">
    <property type="entry name" value="KorB, C-terminal domain"/>
    <property type="match status" value="1"/>
</dbReference>
<keyword evidence="2" id="KW-0238">DNA-binding</keyword>
<comment type="caution">
    <text evidence="5">The sequence shown here is derived from an EMBL/GenBank/DDBJ whole genome shotgun (WGS) entry which is preliminary data.</text>
</comment>
<accession>F3QNX7</accession>
<dbReference type="GO" id="GO:0007059">
    <property type="term" value="P:chromosome segregation"/>
    <property type="evidence" value="ECO:0007669"/>
    <property type="project" value="TreeGrafter"/>
</dbReference>
<feature type="region of interest" description="Disordered" evidence="3">
    <location>
        <begin position="292"/>
        <end position="324"/>
    </location>
</feature>
<dbReference type="InterPro" id="IPR008988">
    <property type="entry name" value="Transcriptional_repressor_C"/>
</dbReference>
<evidence type="ECO:0000256" key="1">
    <source>
        <dbReference type="ARBA" id="ARBA00006295"/>
    </source>
</evidence>
<evidence type="ECO:0000256" key="2">
    <source>
        <dbReference type="ARBA" id="ARBA00023125"/>
    </source>
</evidence>
<gene>
    <name evidence="5" type="ORF">HMPREF9439_02668</name>
</gene>
<reference evidence="5 6" key="1">
    <citation type="submission" date="2011-02" db="EMBL/GenBank/DDBJ databases">
        <authorList>
            <person name="Weinstock G."/>
            <person name="Sodergren E."/>
            <person name="Clifton S."/>
            <person name="Fulton L."/>
            <person name="Fulton B."/>
            <person name="Courtney L."/>
            <person name="Fronick C."/>
            <person name="Harrison M."/>
            <person name="Strong C."/>
            <person name="Farmer C."/>
            <person name="Delahaunty K."/>
            <person name="Markovic C."/>
            <person name="Hall O."/>
            <person name="Minx P."/>
            <person name="Tomlinson C."/>
            <person name="Mitreva M."/>
            <person name="Hou S."/>
            <person name="Chen J."/>
            <person name="Wollam A."/>
            <person name="Pepin K.H."/>
            <person name="Johnson M."/>
            <person name="Bhonagiri V."/>
            <person name="Zhang X."/>
            <person name="Suruliraj S."/>
            <person name="Warren W."/>
            <person name="Chinwalla A."/>
            <person name="Mardis E.R."/>
            <person name="Wilson R.K."/>
        </authorList>
    </citation>
    <scope>NUCLEOTIDE SEQUENCE [LARGE SCALE GENOMIC DNA]</scope>
    <source>
        <strain evidence="5 6">YIT 11859</strain>
    </source>
</reference>
<dbReference type="HOGENOM" id="CLU_056529_1_0_4"/>
<dbReference type="SUPFAM" id="SSF110849">
    <property type="entry name" value="ParB/Sulfiredoxin"/>
    <property type="match status" value="1"/>
</dbReference>
<sequence length="381" mass="42884">MALNLNRLSKIASGKKSVLNTEGKILDIELDKIKPDPNQPRKQFNDAELSELSASIQEYGLLQPIVVRANSDDTFTIISGERRFRASQLLQAKSIKAIVNTSIAAENISYAQMAENLKRSSLTVVEVADFICERISLGEKQVEIAEKLGLEKALVSKYSAWKEFPEEIQSALAEKKINSIQTAYILYKKWIEHPSEVETFLEGREFISKAEANNFNPQSCSGTTFSTESEDAADILPQEQNEKIEGEQIEFSDKETVAEESQAEADELFPGAKIDESCYQPLEDENNIDNEQEENAEEAFKESPSEDSFDDVEPSVESFPDEETKEQLYKKPIIFCLVDGRECELLYKRKASDGIVCVKFEDGSEQEVIAEEVQLNRICES</sequence>
<dbReference type="Pfam" id="PF06613">
    <property type="entry name" value="KorB_C"/>
    <property type="match status" value="1"/>
</dbReference>
<dbReference type="InterPro" id="IPR010575">
    <property type="entry name" value="KorB_C"/>
</dbReference>
<dbReference type="Pfam" id="PF02195">
    <property type="entry name" value="ParB_N"/>
    <property type="match status" value="1"/>
</dbReference>
<dbReference type="RefSeq" id="WP_008865079.1">
    <property type="nucleotide sequence ID" value="NZ_GL883763.1"/>
</dbReference>
<comment type="similarity">
    <text evidence="1">Belongs to the ParB family.</text>
</comment>
<feature type="domain" description="ParB-like N-terminal" evidence="4">
    <location>
        <begin position="26"/>
        <end position="117"/>
    </location>
</feature>
<dbReference type="PANTHER" id="PTHR33375">
    <property type="entry name" value="CHROMOSOME-PARTITIONING PROTEIN PARB-RELATED"/>
    <property type="match status" value="1"/>
</dbReference>
<dbReference type="InterPro" id="IPR037048">
    <property type="entry name" value="KorB_C_sf"/>
</dbReference>
<dbReference type="CDD" id="cd16393">
    <property type="entry name" value="SPO0J_N"/>
    <property type="match status" value="1"/>
</dbReference>
<dbReference type="FunFam" id="3.90.1530.30:FF:000001">
    <property type="entry name" value="Chromosome partitioning protein ParB"/>
    <property type="match status" value="1"/>
</dbReference>
<dbReference type="NCBIfam" id="TIGR00180">
    <property type="entry name" value="parB_part"/>
    <property type="match status" value="1"/>
</dbReference>
<proteinExistence type="inferred from homology"/>
<dbReference type="InterPro" id="IPR003115">
    <property type="entry name" value="ParB_N"/>
</dbReference>
<dbReference type="Pfam" id="PF08535">
    <property type="entry name" value="KorB"/>
    <property type="match status" value="1"/>
</dbReference>
<dbReference type="Gene3D" id="3.90.1530.30">
    <property type="match status" value="1"/>
</dbReference>
<dbReference type="PANTHER" id="PTHR33375:SF1">
    <property type="entry name" value="CHROMOSOME-PARTITIONING PROTEIN PARB-RELATED"/>
    <property type="match status" value="1"/>
</dbReference>
<dbReference type="InterPro" id="IPR013741">
    <property type="entry name" value="KorB_domain"/>
</dbReference>